<feature type="transmembrane region" description="Helical" evidence="6">
    <location>
        <begin position="447"/>
        <end position="465"/>
    </location>
</feature>
<feature type="transmembrane region" description="Helical" evidence="6">
    <location>
        <begin position="62"/>
        <end position="86"/>
    </location>
</feature>
<evidence type="ECO:0000256" key="3">
    <source>
        <dbReference type="ARBA" id="ARBA00022989"/>
    </source>
</evidence>
<feature type="region of interest" description="Disordered" evidence="5">
    <location>
        <begin position="1"/>
        <end position="28"/>
    </location>
</feature>
<dbReference type="GO" id="GO:0055085">
    <property type="term" value="P:transmembrane transport"/>
    <property type="evidence" value="ECO:0007669"/>
    <property type="project" value="InterPro"/>
</dbReference>
<evidence type="ECO:0000313" key="9">
    <source>
        <dbReference type="Proteomes" id="UP000465035"/>
    </source>
</evidence>
<dbReference type="PIRSF" id="PIRSF006060">
    <property type="entry name" value="AA_transporter"/>
    <property type="match status" value="1"/>
</dbReference>
<evidence type="ECO:0000256" key="5">
    <source>
        <dbReference type="SAM" id="MobiDB-lite"/>
    </source>
</evidence>
<dbReference type="Proteomes" id="UP000465035">
    <property type="component" value="Chromosome"/>
</dbReference>
<feature type="transmembrane region" description="Helical" evidence="6">
    <location>
        <begin position="212"/>
        <end position="235"/>
    </location>
</feature>
<evidence type="ECO:0000313" key="8">
    <source>
        <dbReference type="EMBL" id="QHB52796.1"/>
    </source>
</evidence>
<dbReference type="EMBL" id="CP047121">
    <property type="protein sequence ID" value="QHB52796.1"/>
    <property type="molecule type" value="Genomic_DNA"/>
</dbReference>
<feature type="transmembrane region" description="Helical" evidence="6">
    <location>
        <begin position="256"/>
        <end position="278"/>
    </location>
</feature>
<name>A0A6P1E5V5_LENHI</name>
<dbReference type="InterPro" id="IPR004841">
    <property type="entry name" value="AA-permease/SLC12A_dom"/>
</dbReference>
<keyword evidence="3 6" id="KW-1133">Transmembrane helix</keyword>
<evidence type="ECO:0000259" key="7">
    <source>
        <dbReference type="Pfam" id="PF00324"/>
    </source>
</evidence>
<sequence>MREKLSDTNYVAPSQEISPQQPSSAATNTSGLKANSLSFFEVLGESVANIAPTATPAITIPVVFALAGNGTWISYIIATVACVLLAKQVNVFSRRYATSGSIYTYVTDGLGSRVGFMSGASILFAYITTAVAVLAGFAIYAHNLLAYFNLSLPYPVLMAIGTVSAWFMAQKGVELSTKTMMTMEFLSVSIISILGIVLLFSHHFSINPNNVAFTNISFSHVASGLGLAFFSFVGFEGAASMGKEAKEPLKNIPRAVISSPLAVGIFFVIMSLIMMMGFSGTGHSLGESTSPLAFLATSNHVSFLGYCITLGAVISFWSSTVGVITAGSRIMMKMSHEGYLPKIVAFVNEKKKTPTFGIGISGAIIGLLGVGFALMTTIENTYEWFGTIAVWGFLIAYLLVTISAPVFLHKYDELKARHIISSVITGILLMIPLVGSVYPQPEGPAKFFPYIFGAWLAIAFLFHEFKDQQMASIKQSDEIKTQKS</sequence>
<dbReference type="InterPro" id="IPR050367">
    <property type="entry name" value="APC_superfamily"/>
</dbReference>
<feature type="transmembrane region" description="Helical" evidence="6">
    <location>
        <begin position="419"/>
        <end position="441"/>
    </location>
</feature>
<dbReference type="SMR" id="A0A6P1E5V5"/>
<feature type="transmembrane region" description="Helical" evidence="6">
    <location>
        <begin position="152"/>
        <end position="169"/>
    </location>
</feature>
<feature type="compositionally biased region" description="Low complexity" evidence="5">
    <location>
        <begin position="12"/>
        <end position="26"/>
    </location>
</feature>
<evidence type="ECO:0000256" key="6">
    <source>
        <dbReference type="SAM" id="Phobius"/>
    </source>
</evidence>
<feature type="domain" description="Amino acid permease/ SLC12A" evidence="7">
    <location>
        <begin position="46"/>
        <end position="431"/>
    </location>
</feature>
<protein>
    <submittedName>
        <fullName evidence="8">Amino acid permease</fullName>
    </submittedName>
</protein>
<dbReference type="GO" id="GO:0016020">
    <property type="term" value="C:membrane"/>
    <property type="evidence" value="ECO:0007669"/>
    <property type="project" value="UniProtKB-SubCell"/>
</dbReference>
<feature type="transmembrane region" description="Helical" evidence="6">
    <location>
        <begin position="384"/>
        <end position="407"/>
    </location>
</feature>
<evidence type="ECO:0000256" key="1">
    <source>
        <dbReference type="ARBA" id="ARBA00004141"/>
    </source>
</evidence>
<feature type="transmembrane region" description="Helical" evidence="6">
    <location>
        <begin position="122"/>
        <end position="140"/>
    </location>
</feature>
<dbReference type="RefSeq" id="WP_159298795.1">
    <property type="nucleotide sequence ID" value="NZ_CABKOL010000104.1"/>
</dbReference>
<comment type="subcellular location">
    <subcellularLocation>
        <location evidence="1">Membrane</location>
        <topology evidence="1">Multi-pass membrane protein</topology>
    </subcellularLocation>
</comment>
<evidence type="ECO:0000256" key="2">
    <source>
        <dbReference type="ARBA" id="ARBA00022692"/>
    </source>
</evidence>
<dbReference type="Gene3D" id="1.20.1740.10">
    <property type="entry name" value="Amino acid/polyamine transporter I"/>
    <property type="match status" value="1"/>
</dbReference>
<feature type="transmembrane region" description="Helical" evidence="6">
    <location>
        <begin position="356"/>
        <end position="378"/>
    </location>
</feature>
<accession>A0A6P1E5V5</accession>
<feature type="transmembrane region" description="Helical" evidence="6">
    <location>
        <begin position="303"/>
        <end position="326"/>
    </location>
</feature>
<evidence type="ECO:0000256" key="4">
    <source>
        <dbReference type="ARBA" id="ARBA00023136"/>
    </source>
</evidence>
<keyword evidence="4 6" id="KW-0472">Membrane</keyword>
<dbReference type="Pfam" id="PF00324">
    <property type="entry name" value="AA_permease"/>
    <property type="match status" value="1"/>
</dbReference>
<dbReference type="PANTHER" id="PTHR42770">
    <property type="entry name" value="AMINO ACID TRANSPORTER-RELATED"/>
    <property type="match status" value="1"/>
</dbReference>
<organism evidence="8 9">
    <name type="scientific">Lentilactobacillus hilgardii</name>
    <name type="common">Lactobacillus hilgardii</name>
    <dbReference type="NCBI Taxonomy" id="1588"/>
    <lineage>
        <taxon>Bacteria</taxon>
        <taxon>Bacillati</taxon>
        <taxon>Bacillota</taxon>
        <taxon>Bacilli</taxon>
        <taxon>Lactobacillales</taxon>
        <taxon>Lactobacillaceae</taxon>
        <taxon>Lentilactobacillus</taxon>
    </lineage>
</organism>
<feature type="transmembrane region" description="Helical" evidence="6">
    <location>
        <begin position="181"/>
        <end position="200"/>
    </location>
</feature>
<reference evidence="8 9" key="1">
    <citation type="submission" date="2019-12" db="EMBL/GenBank/DDBJ databases">
        <title>Lactobacillus hilgardii FLUB.</title>
        <authorList>
            <person name="Gustaw K."/>
        </authorList>
    </citation>
    <scope>NUCLEOTIDE SEQUENCE [LARGE SCALE GENOMIC DNA]</scope>
    <source>
        <strain evidence="8 9">FLUB</strain>
    </source>
</reference>
<dbReference type="PANTHER" id="PTHR42770:SF7">
    <property type="entry name" value="MEMBRANE PROTEIN"/>
    <property type="match status" value="1"/>
</dbReference>
<proteinExistence type="predicted"/>
<dbReference type="GeneID" id="69059024"/>
<keyword evidence="2 6" id="KW-0812">Transmembrane</keyword>
<gene>
    <name evidence="8" type="ORF">GQR93_11635</name>
</gene>
<dbReference type="AlphaFoldDB" id="A0A6P1E5V5"/>